<evidence type="ECO:0000313" key="2">
    <source>
        <dbReference type="EMBL" id="KAK0447012.1"/>
    </source>
</evidence>
<feature type="transmembrane region" description="Helical" evidence="1">
    <location>
        <begin position="45"/>
        <end position="64"/>
    </location>
</feature>
<dbReference type="AlphaFoldDB" id="A0AA39JR63"/>
<dbReference type="RefSeq" id="XP_060326037.1">
    <property type="nucleotide sequence ID" value="XM_060479677.1"/>
</dbReference>
<accession>A0AA39JR63</accession>
<feature type="transmembrane region" description="Helical" evidence="1">
    <location>
        <begin position="71"/>
        <end position="93"/>
    </location>
</feature>
<protein>
    <submittedName>
        <fullName evidence="2">Uncharacterized protein</fullName>
    </submittedName>
</protein>
<comment type="caution">
    <text evidence="2">The sequence shown here is derived from an EMBL/GenBank/DDBJ whole genome shotgun (WGS) entry which is preliminary data.</text>
</comment>
<dbReference type="GeneID" id="85363225"/>
<sequence length="210" mass="22861">MYSLATAQLAVDCVTIFNTFVPMGRATRQTTLANITIPVNAAKRAIFFTMMVLGDAIVICRCWVVWAYPWYLVVLPILCSVSSAVLAYMTIWATQHRDTGAFILKTPSSYGTAILILSLAANAISTSLIAYRIWRSESRMKAITSNTSKRGRLMPVVRIVIESGALNTADLITYIAVLQAQRGKGSLPIVADMASPLVGIIFSLVIVRVA</sequence>
<organism evidence="2 3">
    <name type="scientific">Armillaria tabescens</name>
    <name type="common">Ringless honey mushroom</name>
    <name type="synonym">Agaricus tabescens</name>
    <dbReference type="NCBI Taxonomy" id="1929756"/>
    <lineage>
        <taxon>Eukaryota</taxon>
        <taxon>Fungi</taxon>
        <taxon>Dikarya</taxon>
        <taxon>Basidiomycota</taxon>
        <taxon>Agaricomycotina</taxon>
        <taxon>Agaricomycetes</taxon>
        <taxon>Agaricomycetidae</taxon>
        <taxon>Agaricales</taxon>
        <taxon>Marasmiineae</taxon>
        <taxon>Physalacriaceae</taxon>
        <taxon>Desarmillaria</taxon>
    </lineage>
</organism>
<keyword evidence="1" id="KW-0472">Membrane</keyword>
<gene>
    <name evidence="2" type="ORF">EV420DRAFT_1714619</name>
</gene>
<feature type="transmembrane region" description="Helical" evidence="1">
    <location>
        <begin position="113"/>
        <end position="134"/>
    </location>
</feature>
<keyword evidence="1" id="KW-1133">Transmembrane helix</keyword>
<feature type="transmembrane region" description="Helical" evidence="1">
    <location>
        <begin position="189"/>
        <end position="207"/>
    </location>
</feature>
<evidence type="ECO:0000313" key="3">
    <source>
        <dbReference type="Proteomes" id="UP001175211"/>
    </source>
</evidence>
<dbReference type="EMBL" id="JAUEPS010000045">
    <property type="protein sequence ID" value="KAK0447012.1"/>
    <property type="molecule type" value="Genomic_DNA"/>
</dbReference>
<dbReference type="Proteomes" id="UP001175211">
    <property type="component" value="Unassembled WGS sequence"/>
</dbReference>
<feature type="transmembrane region" description="Helical" evidence="1">
    <location>
        <begin position="155"/>
        <end position="177"/>
    </location>
</feature>
<keyword evidence="3" id="KW-1185">Reference proteome</keyword>
<name>A0AA39JR63_ARMTA</name>
<keyword evidence="1" id="KW-0812">Transmembrane</keyword>
<proteinExistence type="predicted"/>
<reference evidence="2" key="1">
    <citation type="submission" date="2023-06" db="EMBL/GenBank/DDBJ databases">
        <authorList>
            <consortium name="Lawrence Berkeley National Laboratory"/>
            <person name="Ahrendt S."/>
            <person name="Sahu N."/>
            <person name="Indic B."/>
            <person name="Wong-Bajracharya J."/>
            <person name="Merenyi Z."/>
            <person name="Ke H.-M."/>
            <person name="Monk M."/>
            <person name="Kocsube S."/>
            <person name="Drula E."/>
            <person name="Lipzen A."/>
            <person name="Balint B."/>
            <person name="Henrissat B."/>
            <person name="Andreopoulos B."/>
            <person name="Martin F.M."/>
            <person name="Harder C.B."/>
            <person name="Rigling D."/>
            <person name="Ford K.L."/>
            <person name="Foster G.D."/>
            <person name="Pangilinan J."/>
            <person name="Papanicolaou A."/>
            <person name="Barry K."/>
            <person name="LaButti K."/>
            <person name="Viragh M."/>
            <person name="Koriabine M."/>
            <person name="Yan M."/>
            <person name="Riley R."/>
            <person name="Champramary S."/>
            <person name="Plett K.L."/>
            <person name="Tsai I.J."/>
            <person name="Slot J."/>
            <person name="Sipos G."/>
            <person name="Plett J."/>
            <person name="Nagy L.G."/>
            <person name="Grigoriev I.V."/>
        </authorList>
    </citation>
    <scope>NUCLEOTIDE SEQUENCE</scope>
    <source>
        <strain evidence="2">CCBAS 213</strain>
    </source>
</reference>
<evidence type="ECO:0000256" key="1">
    <source>
        <dbReference type="SAM" id="Phobius"/>
    </source>
</evidence>